<sequence>MNRVYIKICGSGACVRASSNLSPLNISSTNMREAASVGWNASQKTWSCLLEQMLEIGRHGIWAFNSPSPQQAPFTLPNPAKGMHTLVNISSSQSKKFSTNHILSNMLVFITCFVK</sequence>
<evidence type="ECO:0000313" key="1">
    <source>
        <dbReference type="EMBL" id="BAT88620.1"/>
    </source>
</evidence>
<protein>
    <submittedName>
        <fullName evidence="1">Uncharacterized protein</fullName>
    </submittedName>
</protein>
<accession>A0A0S3S6Z0</accession>
<reference evidence="1 2" key="1">
    <citation type="journal article" date="2015" name="Sci. Rep.">
        <title>The power of single molecule real-time sequencing technology in the de novo assembly of a eukaryotic genome.</title>
        <authorList>
            <person name="Sakai H."/>
            <person name="Naito K."/>
            <person name="Ogiso-Tanaka E."/>
            <person name="Takahashi Y."/>
            <person name="Iseki K."/>
            <person name="Muto C."/>
            <person name="Satou K."/>
            <person name="Teruya K."/>
            <person name="Shiroma A."/>
            <person name="Shimoji M."/>
            <person name="Hirano T."/>
            <person name="Itoh T."/>
            <person name="Kaga A."/>
            <person name="Tomooka N."/>
        </authorList>
    </citation>
    <scope>NUCLEOTIDE SEQUENCE [LARGE SCALE GENOMIC DNA]</scope>
    <source>
        <strain evidence="2">cv. Shumari</strain>
    </source>
</reference>
<dbReference type="AlphaFoldDB" id="A0A0S3S6Z0"/>
<keyword evidence="2" id="KW-1185">Reference proteome</keyword>
<organism evidence="1 2">
    <name type="scientific">Vigna angularis var. angularis</name>
    <dbReference type="NCBI Taxonomy" id="157739"/>
    <lineage>
        <taxon>Eukaryota</taxon>
        <taxon>Viridiplantae</taxon>
        <taxon>Streptophyta</taxon>
        <taxon>Embryophyta</taxon>
        <taxon>Tracheophyta</taxon>
        <taxon>Spermatophyta</taxon>
        <taxon>Magnoliopsida</taxon>
        <taxon>eudicotyledons</taxon>
        <taxon>Gunneridae</taxon>
        <taxon>Pentapetalae</taxon>
        <taxon>rosids</taxon>
        <taxon>fabids</taxon>
        <taxon>Fabales</taxon>
        <taxon>Fabaceae</taxon>
        <taxon>Papilionoideae</taxon>
        <taxon>50 kb inversion clade</taxon>
        <taxon>NPAAA clade</taxon>
        <taxon>indigoferoid/millettioid clade</taxon>
        <taxon>Phaseoleae</taxon>
        <taxon>Vigna</taxon>
    </lineage>
</organism>
<proteinExistence type="predicted"/>
<dbReference type="Proteomes" id="UP000291084">
    <property type="component" value="Chromosome 5"/>
</dbReference>
<dbReference type="EMBL" id="AP015038">
    <property type="protein sequence ID" value="BAT88620.1"/>
    <property type="molecule type" value="Genomic_DNA"/>
</dbReference>
<gene>
    <name evidence="1" type="primary">Vigan.05G216000</name>
    <name evidence="1" type="ORF">VIGAN_05216000</name>
</gene>
<name>A0A0S3S6Z0_PHAAN</name>
<evidence type="ECO:0000313" key="2">
    <source>
        <dbReference type="Proteomes" id="UP000291084"/>
    </source>
</evidence>